<evidence type="ECO:0000313" key="2">
    <source>
        <dbReference type="Proteomes" id="UP001157947"/>
    </source>
</evidence>
<accession>A0AA45WI94</accession>
<dbReference type="EMBL" id="FXTX01000001">
    <property type="protein sequence ID" value="SMP00297.1"/>
    <property type="molecule type" value="Genomic_DNA"/>
</dbReference>
<sequence>MGIFSKKFEENLEKSIFEKPSMVEEIFIPKGSVYEEIYKNSLIGSFFEIILKVGDMDDFRVLTEKSAELFFEKNKSLFMSMKSYSISIDSLKNMVITLNQFLDYHKLGAVKIAIKEKESSFYIIHYNSPFALMLKEKSKQNVCFFFSEFYSKTFSLIFDRPIKIMEDNCAAYNKEDYCIFKPSNI</sequence>
<gene>
    <name evidence="1" type="ORF">SAMN06264868_10142</name>
</gene>
<dbReference type="Proteomes" id="UP001157947">
    <property type="component" value="Unassembled WGS sequence"/>
</dbReference>
<name>A0AA45WI94_9AQUI</name>
<protein>
    <submittedName>
        <fullName evidence="1">Uncharacterized protein</fullName>
    </submittedName>
</protein>
<dbReference type="InterPro" id="IPR024096">
    <property type="entry name" value="NO_sig/Golgi_transp_ligand-bd"/>
</dbReference>
<proteinExistence type="predicted"/>
<evidence type="ECO:0000313" key="1">
    <source>
        <dbReference type="EMBL" id="SMP00297.1"/>
    </source>
</evidence>
<keyword evidence="2" id="KW-1185">Reference proteome</keyword>
<dbReference type="SUPFAM" id="SSF111126">
    <property type="entry name" value="Ligand-binding domain in the NO signalling and Golgi transport"/>
    <property type="match status" value="1"/>
</dbReference>
<dbReference type="AlphaFoldDB" id="A0AA45WI94"/>
<organism evidence="1 2">
    <name type="scientific">Venenivibrio stagnispumantis</name>
    <dbReference type="NCBI Taxonomy" id="407998"/>
    <lineage>
        <taxon>Bacteria</taxon>
        <taxon>Pseudomonadati</taxon>
        <taxon>Aquificota</taxon>
        <taxon>Aquificia</taxon>
        <taxon>Aquificales</taxon>
        <taxon>Hydrogenothermaceae</taxon>
        <taxon>Venenivibrio</taxon>
    </lineage>
</organism>
<reference evidence="1" key="1">
    <citation type="submission" date="2017-05" db="EMBL/GenBank/DDBJ databases">
        <authorList>
            <person name="Varghese N."/>
            <person name="Submissions S."/>
        </authorList>
    </citation>
    <scope>NUCLEOTIDE SEQUENCE</scope>
    <source>
        <strain evidence="1">DSM 18763</strain>
    </source>
</reference>
<dbReference type="RefSeq" id="WP_265133733.1">
    <property type="nucleotide sequence ID" value="NZ_FXTX01000001.1"/>
</dbReference>
<comment type="caution">
    <text evidence="1">The sequence shown here is derived from an EMBL/GenBank/DDBJ whole genome shotgun (WGS) entry which is preliminary data.</text>
</comment>
<dbReference type="Gene3D" id="3.30.1380.20">
    <property type="entry name" value="Trafficking protein particle complex subunit 3"/>
    <property type="match status" value="1"/>
</dbReference>